<feature type="domain" description="GFO/IDH/MocA-like oxidoreductase" evidence="2">
    <location>
        <begin position="152"/>
        <end position="249"/>
    </location>
</feature>
<evidence type="ECO:0000313" key="4">
    <source>
        <dbReference type="Proteomes" id="UP000639396"/>
    </source>
</evidence>
<keyword evidence="4" id="KW-1185">Reference proteome</keyword>
<dbReference type="PANTHER" id="PTHR43249:SF1">
    <property type="entry name" value="D-GLUCOSIDE 3-DEHYDROGENASE"/>
    <property type="match status" value="1"/>
</dbReference>
<accession>A0A927CEV2</accession>
<comment type="caution">
    <text evidence="3">The sequence shown here is derived from an EMBL/GenBank/DDBJ whole genome shotgun (WGS) entry which is preliminary data.</text>
</comment>
<organism evidence="3 4">
    <name type="scientific">Paenibacillus oceani</name>
    <dbReference type="NCBI Taxonomy" id="2772510"/>
    <lineage>
        <taxon>Bacteria</taxon>
        <taxon>Bacillati</taxon>
        <taxon>Bacillota</taxon>
        <taxon>Bacilli</taxon>
        <taxon>Bacillales</taxon>
        <taxon>Paenibacillaceae</taxon>
        <taxon>Paenibacillus</taxon>
    </lineage>
</organism>
<dbReference type="GO" id="GO:0000166">
    <property type="term" value="F:nucleotide binding"/>
    <property type="evidence" value="ECO:0007669"/>
    <property type="project" value="InterPro"/>
</dbReference>
<dbReference type="RefSeq" id="WP_190932403.1">
    <property type="nucleotide sequence ID" value="NZ_JACXJA010000070.1"/>
</dbReference>
<dbReference type="InterPro" id="IPR000683">
    <property type="entry name" value="Gfo/Idh/MocA-like_OxRdtase_N"/>
</dbReference>
<dbReference type="InterPro" id="IPR052515">
    <property type="entry name" value="Gfo/Idh/MocA_Oxidoreductase"/>
</dbReference>
<evidence type="ECO:0000259" key="2">
    <source>
        <dbReference type="Pfam" id="PF22725"/>
    </source>
</evidence>
<dbReference type="Pfam" id="PF22725">
    <property type="entry name" value="GFO_IDH_MocA_C3"/>
    <property type="match status" value="1"/>
</dbReference>
<protein>
    <submittedName>
        <fullName evidence="3">Gfo/Idh/MocA family oxidoreductase</fullName>
    </submittedName>
</protein>
<gene>
    <name evidence="3" type="ORF">IDH45_32955</name>
</gene>
<dbReference type="Proteomes" id="UP000639396">
    <property type="component" value="Unassembled WGS sequence"/>
</dbReference>
<dbReference type="Gene3D" id="3.40.50.720">
    <property type="entry name" value="NAD(P)-binding Rossmann-like Domain"/>
    <property type="match status" value="1"/>
</dbReference>
<evidence type="ECO:0000259" key="1">
    <source>
        <dbReference type="Pfam" id="PF01408"/>
    </source>
</evidence>
<dbReference type="PANTHER" id="PTHR43249">
    <property type="entry name" value="UDP-N-ACETYL-2-AMINO-2-DEOXY-D-GLUCURONATE OXIDASE"/>
    <property type="match status" value="1"/>
</dbReference>
<dbReference type="EMBL" id="JACXJA010000070">
    <property type="protein sequence ID" value="MBD2866789.1"/>
    <property type="molecule type" value="Genomic_DNA"/>
</dbReference>
<dbReference type="Pfam" id="PF01408">
    <property type="entry name" value="GFO_IDH_MocA"/>
    <property type="match status" value="1"/>
</dbReference>
<dbReference type="InterPro" id="IPR055170">
    <property type="entry name" value="GFO_IDH_MocA-like_dom"/>
</dbReference>
<dbReference type="SUPFAM" id="SSF51735">
    <property type="entry name" value="NAD(P)-binding Rossmann-fold domains"/>
    <property type="match status" value="1"/>
</dbReference>
<sequence length="333" mass="37159">MKQRIGFIGSGNFTDKHQKLLARMDGVEVVGFCGKSMERAEQAARNWPNAKAYRTAEQMMDSAGLDALYICIPPMAHGDMERSAAERGIPFLVEKPLGIDPAPLRPVRDLVVRSQLVTSVGYNWRYLDSVIRARELLQQATTGLALGYWMGTMPKTPWWRRMQGSGGQFMEQSTHVVDLVRYLCGEITEVYAVYGNVHVHRTLEDMDVPDVGTVTMKLAGGIAATISNTCMLPRGHTNGLDMYTSEGVLEIRFSGLKEIGRDRTTEYRNLTDPYVQENTAFLHAVRTGDRSLIRSDYADAFRTFEATAAANVSARERRPVRLNGSDGDLQQES</sequence>
<name>A0A927CEV2_9BACL</name>
<evidence type="ECO:0000313" key="3">
    <source>
        <dbReference type="EMBL" id="MBD2866789.1"/>
    </source>
</evidence>
<reference evidence="3" key="1">
    <citation type="submission" date="2020-09" db="EMBL/GenBank/DDBJ databases">
        <title>A novel bacterium of genus Paenibacillus, isolated from South China Sea.</title>
        <authorList>
            <person name="Huang H."/>
            <person name="Mo K."/>
            <person name="Hu Y."/>
        </authorList>
    </citation>
    <scope>NUCLEOTIDE SEQUENCE</scope>
    <source>
        <strain evidence="3">IB182363</strain>
    </source>
</reference>
<dbReference type="InterPro" id="IPR036291">
    <property type="entry name" value="NAD(P)-bd_dom_sf"/>
</dbReference>
<feature type="domain" description="Gfo/Idh/MocA-like oxidoreductase N-terminal" evidence="1">
    <location>
        <begin position="4"/>
        <end position="122"/>
    </location>
</feature>
<dbReference type="AlphaFoldDB" id="A0A927CEV2"/>
<proteinExistence type="predicted"/>
<dbReference type="SUPFAM" id="SSF55347">
    <property type="entry name" value="Glyceraldehyde-3-phosphate dehydrogenase-like, C-terminal domain"/>
    <property type="match status" value="1"/>
</dbReference>
<dbReference type="Gene3D" id="3.30.360.10">
    <property type="entry name" value="Dihydrodipicolinate Reductase, domain 2"/>
    <property type="match status" value="1"/>
</dbReference>